<dbReference type="InterPro" id="IPR008383">
    <property type="entry name" value="API5"/>
</dbReference>
<dbReference type="AlphaFoldDB" id="A0A396HYM9"/>
<proteinExistence type="predicted"/>
<dbReference type="Proteomes" id="UP000265566">
    <property type="component" value="Chromosome 4"/>
</dbReference>
<accession>A0A396HYM9</accession>
<dbReference type="PANTHER" id="PTHR12758">
    <property type="entry name" value="APOPTOSIS INHIBITOR 5-RELATED"/>
    <property type="match status" value="1"/>
</dbReference>
<organism evidence="2 3">
    <name type="scientific">Medicago truncatula</name>
    <name type="common">Barrel medic</name>
    <name type="synonym">Medicago tribuloides</name>
    <dbReference type="NCBI Taxonomy" id="3880"/>
    <lineage>
        <taxon>Eukaryota</taxon>
        <taxon>Viridiplantae</taxon>
        <taxon>Streptophyta</taxon>
        <taxon>Embryophyta</taxon>
        <taxon>Tracheophyta</taxon>
        <taxon>Spermatophyta</taxon>
        <taxon>Magnoliopsida</taxon>
        <taxon>eudicotyledons</taxon>
        <taxon>Gunneridae</taxon>
        <taxon>Pentapetalae</taxon>
        <taxon>rosids</taxon>
        <taxon>fabids</taxon>
        <taxon>Fabales</taxon>
        <taxon>Fabaceae</taxon>
        <taxon>Papilionoideae</taxon>
        <taxon>50 kb inversion clade</taxon>
        <taxon>NPAAA clade</taxon>
        <taxon>Hologalegina</taxon>
        <taxon>IRL clade</taxon>
        <taxon>Trifolieae</taxon>
        <taxon>Medicago</taxon>
    </lineage>
</organism>
<dbReference type="EMBL" id="PSQE01000004">
    <property type="protein sequence ID" value="RHN58419.1"/>
    <property type="molecule type" value="Genomic_DNA"/>
</dbReference>
<reference evidence="3" key="1">
    <citation type="journal article" date="2018" name="Nat. Plants">
        <title>Whole-genome landscape of Medicago truncatula symbiotic genes.</title>
        <authorList>
            <person name="Pecrix Y."/>
            <person name="Staton S.E."/>
            <person name="Sallet E."/>
            <person name="Lelandais-Briere C."/>
            <person name="Moreau S."/>
            <person name="Carrere S."/>
            <person name="Blein T."/>
            <person name="Jardinaud M.F."/>
            <person name="Latrasse D."/>
            <person name="Zouine M."/>
            <person name="Zahm M."/>
            <person name="Kreplak J."/>
            <person name="Mayjonade B."/>
            <person name="Satge C."/>
            <person name="Perez M."/>
            <person name="Cauet S."/>
            <person name="Marande W."/>
            <person name="Chantry-Darmon C."/>
            <person name="Lopez-Roques C."/>
            <person name="Bouchez O."/>
            <person name="Berard A."/>
            <person name="Debelle F."/>
            <person name="Munos S."/>
            <person name="Bendahmane A."/>
            <person name="Berges H."/>
            <person name="Niebel A."/>
            <person name="Buitink J."/>
            <person name="Frugier F."/>
            <person name="Benhamed M."/>
            <person name="Crespi M."/>
            <person name="Gouzy J."/>
            <person name="Gamas P."/>
        </authorList>
    </citation>
    <scope>NUCLEOTIDE SEQUENCE [LARGE SCALE GENOMIC DNA]</scope>
    <source>
        <strain evidence="3">cv. Jemalong A17</strain>
    </source>
</reference>
<comment type="caution">
    <text evidence="2">The sequence shown here is derived from an EMBL/GenBank/DDBJ whole genome shotgun (WGS) entry which is preliminary data.</text>
</comment>
<evidence type="ECO:0000313" key="2">
    <source>
        <dbReference type="EMBL" id="RHN58419.1"/>
    </source>
</evidence>
<dbReference type="Gramene" id="rna20329">
    <property type="protein sequence ID" value="RHN58419.1"/>
    <property type="gene ID" value="gene20329"/>
</dbReference>
<dbReference type="Pfam" id="PF05918">
    <property type="entry name" value="API5"/>
    <property type="match status" value="1"/>
</dbReference>
<dbReference type="PANTHER" id="PTHR12758:SF19">
    <property type="entry name" value="APOPTOSIS INHIBITOR 5"/>
    <property type="match status" value="1"/>
</dbReference>
<name>A0A396HYM9_MEDTR</name>
<evidence type="ECO:0000313" key="3">
    <source>
        <dbReference type="Proteomes" id="UP000265566"/>
    </source>
</evidence>
<gene>
    <name evidence="2" type="ORF">MtrunA17_Chr4g0002221</name>
</gene>
<evidence type="ECO:0000256" key="1">
    <source>
        <dbReference type="ARBA" id="ARBA00022703"/>
    </source>
</evidence>
<protein>
    <submittedName>
        <fullName evidence="2">Putative apoptosis inhibitory 5</fullName>
    </submittedName>
</protein>
<keyword evidence="1" id="KW-0053">Apoptosis</keyword>
<sequence>MAVLHVFLLKVIEGLPILFEDSHHNIENVVDIFVQILGTAESLEHLDAVVWTLMSLLGQDSRNDVIREKVMNFLRDKVFPFKAELLKPQGEMERCITDLIKKSLEYVNDIEFQIFMDS</sequence>